<dbReference type="AlphaFoldDB" id="A0A1W1V5A5"/>
<feature type="signal peptide" evidence="2">
    <location>
        <begin position="1"/>
        <end position="31"/>
    </location>
</feature>
<name>A0A1W1V5A5_9BACT</name>
<keyword evidence="2" id="KW-0732">Signal</keyword>
<dbReference type="RefSeq" id="WP_084444222.1">
    <property type="nucleotide sequence ID" value="NZ_FWWW01000049.1"/>
</dbReference>
<dbReference type="Pfam" id="PF13715">
    <property type="entry name" value="CarbopepD_reg_2"/>
    <property type="match status" value="1"/>
</dbReference>
<evidence type="ECO:0008006" key="5">
    <source>
        <dbReference type="Google" id="ProtNLM"/>
    </source>
</evidence>
<feature type="region of interest" description="Disordered" evidence="1">
    <location>
        <begin position="138"/>
        <end position="165"/>
    </location>
</feature>
<gene>
    <name evidence="3" type="ORF">SAMN00120144_1175</name>
</gene>
<evidence type="ECO:0000313" key="3">
    <source>
        <dbReference type="EMBL" id="SMB88154.1"/>
    </source>
</evidence>
<evidence type="ECO:0000256" key="1">
    <source>
        <dbReference type="SAM" id="MobiDB-lite"/>
    </source>
</evidence>
<dbReference type="InterPro" id="IPR008969">
    <property type="entry name" value="CarboxyPept-like_regulatory"/>
</dbReference>
<dbReference type="OrthoDB" id="978882at2"/>
<accession>A0A1W1V5A5</accession>
<reference evidence="3 4" key="1">
    <citation type="submission" date="2017-04" db="EMBL/GenBank/DDBJ databases">
        <authorList>
            <person name="Afonso C.L."/>
            <person name="Miller P.J."/>
            <person name="Scott M.A."/>
            <person name="Spackman E."/>
            <person name="Goraichik I."/>
            <person name="Dimitrov K.M."/>
            <person name="Suarez D.L."/>
            <person name="Swayne D.E."/>
        </authorList>
    </citation>
    <scope>NUCLEOTIDE SEQUENCE [LARGE SCALE GENOMIC DNA]</scope>
    <source>
        <strain evidence="3 4">DSM 11622</strain>
    </source>
</reference>
<proteinExistence type="predicted"/>
<dbReference type="STRING" id="645990.SAMN00120144_1175"/>
<feature type="region of interest" description="Disordered" evidence="1">
    <location>
        <begin position="203"/>
        <end position="226"/>
    </location>
</feature>
<dbReference type="EMBL" id="FWWW01000049">
    <property type="protein sequence ID" value="SMB88154.1"/>
    <property type="molecule type" value="Genomic_DNA"/>
</dbReference>
<protein>
    <recommendedName>
        <fullName evidence="5">Carboxypeptidase-like regulatory domain-containing protein</fullName>
    </recommendedName>
</protein>
<dbReference type="Proteomes" id="UP000192266">
    <property type="component" value="Unassembled WGS sequence"/>
</dbReference>
<keyword evidence="4" id="KW-1185">Reference proteome</keyword>
<sequence>MIFLLRLLPLFWNKAALLLALGLLLALSASAQLRVSGTITNAADGTPVPGTTVRIKGSKAGVIANNDGDFRIDVAYTDTLEFISLGFQTKRLALGRSGLSQLIVQVKLDRASIQLGEVRVQEGRPADAQIKKALRNVRRPTPPANAVKRPPAPKPLFPVDSTAPKAPVATLENPASLLYDALSREGKERRKLEELQQQEALKKKLEQARRDRERYNRNFKDNRGYE</sequence>
<evidence type="ECO:0000256" key="2">
    <source>
        <dbReference type="SAM" id="SignalP"/>
    </source>
</evidence>
<evidence type="ECO:0000313" key="4">
    <source>
        <dbReference type="Proteomes" id="UP000192266"/>
    </source>
</evidence>
<feature type="chain" id="PRO_5012258280" description="Carboxypeptidase-like regulatory domain-containing protein" evidence="2">
    <location>
        <begin position="32"/>
        <end position="226"/>
    </location>
</feature>
<dbReference type="Gene3D" id="2.60.40.1120">
    <property type="entry name" value="Carboxypeptidase-like, regulatory domain"/>
    <property type="match status" value="1"/>
</dbReference>
<organism evidence="3 4">
    <name type="scientific">Hymenobacter roseosalivarius DSM 11622</name>
    <dbReference type="NCBI Taxonomy" id="645990"/>
    <lineage>
        <taxon>Bacteria</taxon>
        <taxon>Pseudomonadati</taxon>
        <taxon>Bacteroidota</taxon>
        <taxon>Cytophagia</taxon>
        <taxon>Cytophagales</taxon>
        <taxon>Hymenobacteraceae</taxon>
        <taxon>Hymenobacter</taxon>
    </lineage>
</organism>
<dbReference type="SUPFAM" id="SSF49464">
    <property type="entry name" value="Carboxypeptidase regulatory domain-like"/>
    <property type="match status" value="1"/>
</dbReference>